<evidence type="ECO:0000256" key="5">
    <source>
        <dbReference type="ARBA" id="ARBA00022801"/>
    </source>
</evidence>
<accession>A0A8I2YTL2</accession>
<dbReference type="Proteomes" id="UP000683000">
    <property type="component" value="Unassembled WGS sequence"/>
</dbReference>
<evidence type="ECO:0000256" key="6">
    <source>
        <dbReference type="ARBA" id="ARBA00022807"/>
    </source>
</evidence>
<keyword evidence="5" id="KW-0378">Hydrolase</keyword>
<feature type="domain" description="DUF6606" evidence="9">
    <location>
        <begin position="18"/>
        <end position="281"/>
    </location>
</feature>
<dbReference type="InterPro" id="IPR046541">
    <property type="entry name" value="DUF6606"/>
</dbReference>
<evidence type="ECO:0000256" key="4">
    <source>
        <dbReference type="ARBA" id="ARBA00022786"/>
    </source>
</evidence>
<dbReference type="Pfam" id="PF12359">
    <property type="entry name" value="DUF3645"/>
    <property type="match status" value="1"/>
</dbReference>
<evidence type="ECO:0000256" key="1">
    <source>
        <dbReference type="ARBA" id="ARBA00000707"/>
    </source>
</evidence>
<keyword evidence="11" id="KW-1185">Reference proteome</keyword>
<dbReference type="InterPro" id="IPR022105">
    <property type="entry name" value="DUF3645"/>
</dbReference>
<keyword evidence="6" id="KW-0788">Thiol protease</keyword>
<evidence type="ECO:0000313" key="10">
    <source>
        <dbReference type="EMBL" id="KAG6377819.1"/>
    </source>
</evidence>
<evidence type="ECO:0000259" key="7">
    <source>
        <dbReference type="Pfam" id="PF12340"/>
    </source>
</evidence>
<keyword evidence="4" id="KW-0833">Ubl conjugation pathway</keyword>
<organism evidence="10 11">
    <name type="scientific">Boletus reticuloceps</name>
    <dbReference type="NCBI Taxonomy" id="495285"/>
    <lineage>
        <taxon>Eukaryota</taxon>
        <taxon>Fungi</taxon>
        <taxon>Dikarya</taxon>
        <taxon>Basidiomycota</taxon>
        <taxon>Agaricomycotina</taxon>
        <taxon>Agaricomycetes</taxon>
        <taxon>Agaricomycetidae</taxon>
        <taxon>Boletales</taxon>
        <taxon>Boletineae</taxon>
        <taxon>Boletaceae</taxon>
        <taxon>Boletoideae</taxon>
        <taxon>Boletus</taxon>
    </lineage>
</organism>
<protein>
    <recommendedName>
        <fullName evidence="2">ubiquitinyl hydrolase 1</fullName>
        <ecNumber evidence="2">3.4.19.12</ecNumber>
    </recommendedName>
</protein>
<evidence type="ECO:0000313" key="11">
    <source>
        <dbReference type="Proteomes" id="UP000683000"/>
    </source>
</evidence>
<dbReference type="SUPFAM" id="SSF52540">
    <property type="entry name" value="P-loop containing nucleoside triphosphate hydrolases"/>
    <property type="match status" value="1"/>
</dbReference>
<dbReference type="InterPro" id="IPR022099">
    <property type="entry name" value="DUF3638"/>
</dbReference>
<evidence type="ECO:0000256" key="2">
    <source>
        <dbReference type="ARBA" id="ARBA00012759"/>
    </source>
</evidence>
<feature type="domain" description="DUF3638" evidence="7">
    <location>
        <begin position="2011"/>
        <end position="2232"/>
    </location>
</feature>
<dbReference type="OrthoDB" id="3182339at2759"/>
<keyword evidence="3" id="KW-0645">Protease</keyword>
<comment type="caution">
    <text evidence="10">The sequence shown here is derived from an EMBL/GenBank/DDBJ whole genome shotgun (WGS) entry which is preliminary data.</text>
</comment>
<dbReference type="PANTHER" id="PTHR13367">
    <property type="entry name" value="UBIQUITIN THIOESTERASE"/>
    <property type="match status" value="1"/>
</dbReference>
<evidence type="ECO:0000259" key="8">
    <source>
        <dbReference type="Pfam" id="PF12359"/>
    </source>
</evidence>
<dbReference type="InterPro" id="IPR051346">
    <property type="entry name" value="OTU_Deubiquitinase"/>
</dbReference>
<dbReference type="Pfam" id="PF20255">
    <property type="entry name" value="DUF6606"/>
    <property type="match status" value="1"/>
</dbReference>
<dbReference type="EMBL" id="JAGFBS010000008">
    <property type="protein sequence ID" value="KAG6377819.1"/>
    <property type="molecule type" value="Genomic_DNA"/>
</dbReference>
<comment type="catalytic activity">
    <reaction evidence="1">
        <text>Thiol-dependent hydrolysis of ester, thioester, amide, peptide and isopeptide bonds formed by the C-terminal Gly of ubiquitin (a 76-residue protein attached to proteins as an intracellular targeting signal).</text>
        <dbReference type="EC" id="3.4.19.12"/>
    </reaction>
</comment>
<proteinExistence type="predicted"/>
<sequence>MSHSDLGDSEDLATLQYIVTHVFCPLQLPGGDDRSIRHECSLIETIATVLRQYGDRVEQANMPRWHSISRMLDNLQAIVQFQSLDRSQTVSQLIGMDVGDILAFHIRAQNVAVLFRKQKTVTIFESFEVSPKAEDVMTTQGKLICSYPGPAIEIPNTTFEDEDFLYELANFLVHMHDDILDAAPTSRKAQSTVLESRDTAHPRYITELLTGILRSVGRPADIVRITKRVGDDVLWNSSKLPWRRSSLWLLIRVTIQTSLDQPTLRHDTYKQFMLFFMCRLANEKICVDLPNDILQFMSAKISRRLRKLGSSAPKWLSRTVLRTCTSLRSILEKRWKQVQAVQRASPIWVPSQLDLTRDVELSLLGSRAYIHNRLTDRTVNPPDTSFTPTSRLRGSLDDFLSFDGAFFKQAYRAEPHVALYDVERAVEQGLDGWVDQVTNNDGACVMLEILGNKYSSGALKTYGNNPELLSVTLLTMIELWVALDKIAIKQIPMLADYSPEVPTSLLEDLLLCKTASLSRLRRLHEYLSRRHSQSKSRWSVFSSTINTNTFGVRYYGASSRLQSLKSQIEEAARRDVDKKVVQLEKTNARHATLKQKVIDSDHASAITQDGREFHPKKCQKCQLEHRLARMDITVHEWPLPAGNLQAEVVVFELDCPVSFNMWRTATLRLLVDLCSLSPKPKDPFIKLDQYSALQPYLVQHPRSRISLGSDTKPFSVTHYSRARIPATQKRVCVNNGLSFYGFDSRARVPVSEALVHVNARRFFTYELESGPYQNLQKYVDATSHTSNAVLANQVDCHKDLSIHEYLAFGHLRSGGLLQWLNILRNLRDRSLTFRRPEVHSLIAQAVSQVGPPSEEGWTWHEEIREPSFCYALIAELESLLRDVKANWLEGVTMDTISFLLRRLLTSSTDRGVSEKVLGLLGTMRRRVFFWVMDLSNKLAGARGDEELRGLLRDTAAICRSTFDLDPATIRAVLCCAEDVKILLSSAIFIHDNTPGNVSGLPTHSRLLLDRDRRLSLTLESALNDIIRTPAGDQGIDLAICSVWPLYRPGSKWKPLHTPNSSWFSCATASTTSQCSQVVSFHLLDGSLLVDGKPLGRLPDAIVRHPLYNLIFGRQLLDVTPADLPGMDYSTRDMISDHQVYFSLRDDDLVIRAKGATCNNSETIELIPHEQLKGDLPEVFIEGHAHWLNLSTSVLEIRPLDKLWEGSSDNWSIDCTAGRYHMRKGCGFLVDIRSPTWAMISGLLEPLDSSQNLIISVSTPDSDSHQPRSSLRLSVDLPRYDLSFFVDEDGNLQSRNIRGMVYDDDQSIGTMFGLVNQLVLRPKSRNDNSSAIIPRCVLIPEGDISFQKNNHHVRVEIDIHGPALRRITYQTYRVDTDLGCLTGNVSLTNKLYCAYLHALTSGCGTEPLTGRSGTEEALSLLRSAGCWSIMKFGPREAELLALIASICPSRTWYPEHLKCMQKVEWRNLPASTQHHDLYVVANGIKEHCERVLSFQENQSSDLFESFPLQDEHLLERSALRAAYLFPSESSEQPSGASFDVRYEGRDVLESSSGEHRAYTAATAVYYWTVHTIPTKYIKNLLKGWKDQTVSGKAPLSLQYDRSWLNPDLPSIWLEAYNLLRECDEGKWTQLFFSLPAMAYTSPKFSDLVPVFVAFATDPRFGLEDPPPYDCYNMSDEDRPSESTLRSYVFHYTRSFEDSPEYAEPAKPGESSKALRMRQLKMYNDRLGLDADVTTLQFFNAWPCETPPWCQLNPDVYDVATLMSRVEDDFSNCYRNLKLKDHLSRVQTILNNVHSQAIPSLDLRYSFQPSQSVLARASWSPTVNQLLARPAPSLQSYKNSPRYITEVRNTSSASSAPLNRLIGVVEATANNQFQRKYVSVLRNSANSFGKEKPSVIDETMKRPTTEKLMAHYTRCRVKYLTSLDYLRMHLGPISQTEQALEQAGQWPRVTAHVLLRFLASNSPVVLSDDWKRCLTKLAMLMLELQRARRLLRLHLDNLHEEFCRESENEGCNKFAVEEYPDWLLVQLQGNFLIRRVQVDVANEMISPSSGMNTAMQLNMGEGKSSVIVPISVAALADGEQVVRVIVPKALTAQMFQLLVDRLGGLANRRIYYIPFSRSLDLNPQQVVALHNLFAECMHNRGILVVQPEHVLSLKLVSVEKQLSRAPDDQVPDLLLELQKWLHSRSRDILDESDEILHVRYQLVYTIGLQQHMEGFPERWTTTQQVLGLVGEYAPLLAKMSPFIECERGPPGSFPHFRILRAHAGQGLISWLVQTIMDGRLPNFNFQQHSLSLRNAIQMFIKRQDVPPVAVQLVKERFQHTPLWGGLLLLRGLLATGILLFALWNAGGGAKDVPAQRAEFGHPDVAIILTCLSYYYGGLNEEQLRASFEILLKQDDPSLDYGLWVKGCRNIPEELRTLSGINIKSSEQWQKHLLPQFSRNKATIDFYLSRVVFPREAKEFPSKLSCSGWDLAEKRERLLTGTNAKVLAYLLQPENNSYMCTAHQNGGRRTTREFLNILVDQKPEIRVLLDVGAQMLDLQNHELAKEWLAISPGSSAAIYFNEDDELTVLTRDGGTQLLLSSPFAQQLDQCVIYLDDAHTRGTDINFPSGFRAAVTLGPKVTKDRLAQGCMRMRKLGRGHSVMFFAPLEVDRRIGHVVNTSATNAMDILQWAIRETWEDIQQRAPHWAQQGMDHTSRYAVWTSFCRGELSADELSDEWLQPEAKKLEDLYGPRKPSDSTFLASSEIRRRCNELGAPSLSALNMDEEQEREVVHEAERERQVERPPKVPPATHSVHPDVVIFAKTGVVPPKTKALRPAFESLNATSAGFKEVHVWSPNVLVTTDFEKTVKPSRKIDDYLRPVMWVASGKRAHGDVLVILSPYEANHLLPVIRSSDKVRLHVYTPRTTKSMKSCDDLALYTIPKVHLEWTPPTPLMDQLNVFAGQVYLEDYKTYIRLCRFLCVYARDLQCDKEGIEMGSDGFIVPWNRPRHLRAMNTFQNSPLDSFKILMGLRRKGTRFAPTHIGRLVDGQLLSEDDFDDCDEVGFDLFPASINGW</sequence>
<dbReference type="Pfam" id="PF12340">
    <property type="entry name" value="DUF3638"/>
    <property type="match status" value="1"/>
</dbReference>
<evidence type="ECO:0000259" key="9">
    <source>
        <dbReference type="Pfam" id="PF20255"/>
    </source>
</evidence>
<evidence type="ECO:0000256" key="3">
    <source>
        <dbReference type="ARBA" id="ARBA00022670"/>
    </source>
</evidence>
<gene>
    <name evidence="10" type="ORF">JVT61DRAFT_14594</name>
</gene>
<reference evidence="10" key="1">
    <citation type="submission" date="2021-03" db="EMBL/GenBank/DDBJ databases">
        <title>Evolutionary innovations through gain and loss of genes in the ectomycorrhizal Boletales.</title>
        <authorList>
            <person name="Wu G."/>
            <person name="Miyauchi S."/>
            <person name="Morin E."/>
            <person name="Yang Z.-L."/>
            <person name="Xu J."/>
            <person name="Martin F.M."/>
        </authorList>
    </citation>
    <scope>NUCLEOTIDE SEQUENCE</scope>
    <source>
        <strain evidence="10">BR01</strain>
    </source>
</reference>
<feature type="domain" description="DUF3645" evidence="8">
    <location>
        <begin position="2347"/>
        <end position="2367"/>
    </location>
</feature>
<dbReference type="EC" id="3.4.19.12" evidence="2"/>
<dbReference type="InterPro" id="IPR027417">
    <property type="entry name" value="P-loop_NTPase"/>
</dbReference>
<dbReference type="GO" id="GO:0004843">
    <property type="term" value="F:cysteine-type deubiquitinase activity"/>
    <property type="evidence" value="ECO:0007669"/>
    <property type="project" value="UniProtKB-EC"/>
</dbReference>
<dbReference type="GO" id="GO:0006508">
    <property type="term" value="P:proteolysis"/>
    <property type="evidence" value="ECO:0007669"/>
    <property type="project" value="UniProtKB-KW"/>
</dbReference>
<dbReference type="PANTHER" id="PTHR13367:SF34">
    <property type="match status" value="1"/>
</dbReference>
<name>A0A8I2YTL2_9AGAM</name>